<dbReference type="EMBL" id="FZNX01000001">
    <property type="protein sequence ID" value="SNR30454.1"/>
    <property type="molecule type" value="Genomic_DNA"/>
</dbReference>
<dbReference type="Pfam" id="PF00581">
    <property type="entry name" value="Rhodanese"/>
    <property type="match status" value="1"/>
</dbReference>
<dbReference type="PANTHER" id="PTHR44086:SF10">
    <property type="entry name" value="THIOSULFATE SULFURTRANSFERASE_RHODANESE-LIKE DOMAIN-CONTAINING PROTEIN 3"/>
    <property type="match status" value="1"/>
</dbReference>
<feature type="transmembrane region" description="Helical" evidence="1">
    <location>
        <begin position="12"/>
        <end position="31"/>
    </location>
</feature>
<gene>
    <name evidence="3" type="ORF">SAMN04488111_0082</name>
</gene>
<dbReference type="RefSeq" id="WP_089376465.1">
    <property type="nucleotide sequence ID" value="NZ_FZNX01000001.1"/>
</dbReference>
<dbReference type="AlphaFoldDB" id="A0A238V8M5"/>
<evidence type="ECO:0000313" key="4">
    <source>
        <dbReference type="Proteomes" id="UP000198412"/>
    </source>
</evidence>
<proteinExistence type="predicted"/>
<evidence type="ECO:0000313" key="3">
    <source>
        <dbReference type="EMBL" id="SNR30454.1"/>
    </source>
</evidence>
<feature type="domain" description="Rhodanese" evidence="2">
    <location>
        <begin position="68"/>
        <end position="159"/>
    </location>
</feature>
<keyword evidence="1" id="KW-0472">Membrane</keyword>
<evidence type="ECO:0000256" key="1">
    <source>
        <dbReference type="SAM" id="Phobius"/>
    </source>
</evidence>
<keyword evidence="4" id="KW-1185">Reference proteome</keyword>
<dbReference type="SUPFAM" id="SSF52821">
    <property type="entry name" value="Rhodanese/Cell cycle control phosphatase"/>
    <property type="match status" value="1"/>
</dbReference>
<name>A0A238V8M5_9FLAO</name>
<dbReference type="Gene3D" id="3.40.250.10">
    <property type="entry name" value="Rhodanese-like domain"/>
    <property type="match status" value="1"/>
</dbReference>
<reference evidence="4" key="1">
    <citation type="submission" date="2017-06" db="EMBL/GenBank/DDBJ databases">
        <authorList>
            <person name="Varghese N."/>
            <person name="Submissions S."/>
        </authorList>
    </citation>
    <scope>NUCLEOTIDE SEQUENCE [LARGE SCALE GENOMIC DNA]</scope>
    <source>
        <strain evidence="4">DSM 27993</strain>
    </source>
</reference>
<accession>A0A238V8M5</accession>
<dbReference type="Proteomes" id="UP000198412">
    <property type="component" value="Unassembled WGS sequence"/>
</dbReference>
<dbReference type="OrthoDB" id="1178009at2"/>
<keyword evidence="1" id="KW-1133">Transmembrane helix</keyword>
<dbReference type="InterPro" id="IPR001763">
    <property type="entry name" value="Rhodanese-like_dom"/>
</dbReference>
<keyword evidence="1" id="KW-0812">Transmembrane</keyword>
<keyword evidence="3" id="KW-0808">Transferase</keyword>
<protein>
    <submittedName>
        <fullName evidence="3">Rhodanese-related sulfurtransferase</fullName>
    </submittedName>
</protein>
<organism evidence="3 4">
    <name type="scientific">Lutibacter flavus</name>
    <dbReference type="NCBI Taxonomy" id="691689"/>
    <lineage>
        <taxon>Bacteria</taxon>
        <taxon>Pseudomonadati</taxon>
        <taxon>Bacteroidota</taxon>
        <taxon>Flavobacteriia</taxon>
        <taxon>Flavobacteriales</taxon>
        <taxon>Flavobacteriaceae</taxon>
        <taxon>Lutibacter</taxon>
    </lineage>
</organism>
<dbReference type="CDD" id="cd00158">
    <property type="entry name" value="RHOD"/>
    <property type="match status" value="1"/>
</dbReference>
<dbReference type="GO" id="GO:0004792">
    <property type="term" value="F:thiosulfate-cyanide sulfurtransferase activity"/>
    <property type="evidence" value="ECO:0007669"/>
    <property type="project" value="TreeGrafter"/>
</dbReference>
<dbReference type="SMART" id="SM00450">
    <property type="entry name" value="RHOD"/>
    <property type="match status" value="1"/>
</dbReference>
<sequence length="220" mass="25087">MVNRKLAKVLKFRYTILAAILVLLAAGLVLLPKYEKHEGINPEELLSNVISPERYITSDELAHKIINQDPSFLLIDVRDEENFKKYSLPNAINIPLKNLLKEDFEGYINQSQFDVVFLSNDNLYADQAWVLCNRLGYKNLHVLKGGINNWFNTIINPAKPNENMASIDFQLYSNRKAASMFFGVAYPEQVKKKPVVVKKVTPRKVVPIKKKKKLPVEGGC</sequence>
<dbReference type="PANTHER" id="PTHR44086">
    <property type="entry name" value="THIOSULFATE SULFURTRANSFERASE RDL2, MITOCHONDRIAL-RELATED"/>
    <property type="match status" value="1"/>
</dbReference>
<dbReference type="InterPro" id="IPR036873">
    <property type="entry name" value="Rhodanese-like_dom_sf"/>
</dbReference>
<evidence type="ECO:0000259" key="2">
    <source>
        <dbReference type="PROSITE" id="PS50206"/>
    </source>
</evidence>
<dbReference type="PROSITE" id="PS50206">
    <property type="entry name" value="RHODANESE_3"/>
    <property type="match status" value="1"/>
</dbReference>